<keyword evidence="3" id="KW-1185">Reference proteome</keyword>
<dbReference type="AlphaFoldDB" id="A0A5C6EAN3"/>
<dbReference type="Proteomes" id="UP000315471">
    <property type="component" value="Unassembled WGS sequence"/>
</dbReference>
<sequence length="144" mass="16569">MLNSNVTRLSLGSFALIALSILWVGWLALHNLFMVGWISAMLFSTAGYLSMVHSFKANLRQRMKAVGLVADATCLVRVAETQFKLKTPNGQFSWPIRKVKLWRTLHGLLFAPEPDLYVFVSKHSEFSFETFEEFRERVFRPVEQ</sequence>
<evidence type="ECO:0000313" key="3">
    <source>
        <dbReference type="Proteomes" id="UP000315471"/>
    </source>
</evidence>
<feature type="transmembrane region" description="Helical" evidence="1">
    <location>
        <begin position="35"/>
        <end position="55"/>
    </location>
</feature>
<organism evidence="2 3">
    <name type="scientific">Novipirellula aureliae</name>
    <dbReference type="NCBI Taxonomy" id="2527966"/>
    <lineage>
        <taxon>Bacteria</taxon>
        <taxon>Pseudomonadati</taxon>
        <taxon>Planctomycetota</taxon>
        <taxon>Planctomycetia</taxon>
        <taxon>Pirellulales</taxon>
        <taxon>Pirellulaceae</taxon>
        <taxon>Novipirellula</taxon>
    </lineage>
</organism>
<keyword evidence="1" id="KW-1133">Transmembrane helix</keyword>
<keyword evidence="1" id="KW-0812">Transmembrane</keyword>
<comment type="caution">
    <text evidence="2">The sequence shown here is derived from an EMBL/GenBank/DDBJ whole genome shotgun (WGS) entry which is preliminary data.</text>
</comment>
<proteinExistence type="predicted"/>
<evidence type="ECO:0000313" key="2">
    <source>
        <dbReference type="EMBL" id="TWU44831.1"/>
    </source>
</evidence>
<reference evidence="2 3" key="1">
    <citation type="submission" date="2019-02" db="EMBL/GenBank/DDBJ databases">
        <title>Deep-cultivation of Planctomycetes and their phenomic and genomic characterization uncovers novel biology.</title>
        <authorList>
            <person name="Wiegand S."/>
            <person name="Jogler M."/>
            <person name="Boedeker C."/>
            <person name="Pinto D."/>
            <person name="Vollmers J."/>
            <person name="Rivas-Marin E."/>
            <person name="Kohn T."/>
            <person name="Peeters S.H."/>
            <person name="Heuer A."/>
            <person name="Rast P."/>
            <person name="Oberbeckmann S."/>
            <person name="Bunk B."/>
            <person name="Jeske O."/>
            <person name="Meyerdierks A."/>
            <person name="Storesund J.E."/>
            <person name="Kallscheuer N."/>
            <person name="Luecker S."/>
            <person name="Lage O.M."/>
            <person name="Pohl T."/>
            <person name="Merkel B.J."/>
            <person name="Hornburger P."/>
            <person name="Mueller R.-W."/>
            <person name="Bruemmer F."/>
            <person name="Labrenz M."/>
            <person name="Spormann A.M."/>
            <person name="Op Den Camp H."/>
            <person name="Overmann J."/>
            <person name="Amann R."/>
            <person name="Jetten M.S.M."/>
            <person name="Mascher T."/>
            <person name="Medema M.H."/>
            <person name="Devos D.P."/>
            <person name="Kaster A.-K."/>
            <person name="Ovreas L."/>
            <person name="Rohde M."/>
            <person name="Galperin M.Y."/>
            <person name="Jogler C."/>
        </authorList>
    </citation>
    <scope>NUCLEOTIDE SEQUENCE [LARGE SCALE GENOMIC DNA]</scope>
    <source>
        <strain evidence="2 3">Q31b</strain>
    </source>
</reference>
<evidence type="ECO:0000256" key="1">
    <source>
        <dbReference type="SAM" id="Phobius"/>
    </source>
</evidence>
<accession>A0A5C6EAN3</accession>
<protein>
    <recommendedName>
        <fullName evidence="4">YcxB-like protein domain-containing protein</fullName>
    </recommendedName>
</protein>
<keyword evidence="1" id="KW-0472">Membrane</keyword>
<dbReference type="EMBL" id="SJPY01000001">
    <property type="protein sequence ID" value="TWU44831.1"/>
    <property type="molecule type" value="Genomic_DNA"/>
</dbReference>
<name>A0A5C6EAN3_9BACT</name>
<gene>
    <name evidence="2" type="ORF">Q31b_00010</name>
</gene>
<evidence type="ECO:0008006" key="4">
    <source>
        <dbReference type="Google" id="ProtNLM"/>
    </source>
</evidence>
<feature type="transmembrane region" description="Helical" evidence="1">
    <location>
        <begin position="9"/>
        <end position="29"/>
    </location>
</feature>